<gene>
    <name evidence="3" type="ORF">EV659_10884</name>
</gene>
<dbReference type="PANTHER" id="PTHR45947:SF3">
    <property type="entry name" value="SULFOQUINOVOSYL TRANSFERASE SQD2"/>
    <property type="match status" value="1"/>
</dbReference>
<dbReference type="SUPFAM" id="SSF53756">
    <property type="entry name" value="UDP-Glycosyltransferase/glycogen phosphorylase"/>
    <property type="match status" value="1"/>
</dbReference>
<accession>A0A4R2PGC6</accession>
<dbReference type="GO" id="GO:0016758">
    <property type="term" value="F:hexosyltransferase activity"/>
    <property type="evidence" value="ECO:0007669"/>
    <property type="project" value="TreeGrafter"/>
</dbReference>
<dbReference type="RefSeq" id="WP_132708920.1">
    <property type="nucleotide sequence ID" value="NZ_JACIGF010000008.1"/>
</dbReference>
<evidence type="ECO:0000259" key="2">
    <source>
        <dbReference type="Pfam" id="PF13579"/>
    </source>
</evidence>
<keyword evidence="4" id="KW-1185">Reference proteome</keyword>
<dbReference type="InterPro" id="IPR028098">
    <property type="entry name" value="Glyco_trans_4-like_N"/>
</dbReference>
<dbReference type="InterPro" id="IPR050194">
    <property type="entry name" value="Glycosyltransferase_grp1"/>
</dbReference>
<dbReference type="PANTHER" id="PTHR45947">
    <property type="entry name" value="SULFOQUINOVOSYL TRANSFERASE SQD2"/>
    <property type="match status" value="1"/>
</dbReference>
<evidence type="ECO:0000256" key="1">
    <source>
        <dbReference type="SAM" id="MobiDB-lite"/>
    </source>
</evidence>
<feature type="domain" description="Glycosyltransferase subfamily 4-like N-terminal" evidence="2">
    <location>
        <begin position="17"/>
        <end position="199"/>
    </location>
</feature>
<comment type="caution">
    <text evidence="3">The sequence shown here is derived from an EMBL/GenBank/DDBJ whole genome shotgun (WGS) entry which is preliminary data.</text>
</comment>
<dbReference type="Pfam" id="PF13692">
    <property type="entry name" value="Glyco_trans_1_4"/>
    <property type="match status" value="1"/>
</dbReference>
<evidence type="ECO:0000313" key="3">
    <source>
        <dbReference type="EMBL" id="TCP32985.1"/>
    </source>
</evidence>
<dbReference type="Proteomes" id="UP000295399">
    <property type="component" value="Unassembled WGS sequence"/>
</dbReference>
<keyword evidence="3" id="KW-0808">Transferase</keyword>
<dbReference type="AlphaFoldDB" id="A0A4R2PGC6"/>
<dbReference type="Gene3D" id="3.40.50.2000">
    <property type="entry name" value="Glycogen Phosphorylase B"/>
    <property type="match status" value="2"/>
</dbReference>
<dbReference type="EMBL" id="SLXO01000008">
    <property type="protein sequence ID" value="TCP32985.1"/>
    <property type="molecule type" value="Genomic_DNA"/>
</dbReference>
<organism evidence="3 4">
    <name type="scientific">Rhodothalassium salexigens DSM 2132</name>
    <dbReference type="NCBI Taxonomy" id="1188247"/>
    <lineage>
        <taxon>Bacteria</taxon>
        <taxon>Pseudomonadati</taxon>
        <taxon>Pseudomonadota</taxon>
        <taxon>Alphaproteobacteria</taxon>
        <taxon>Rhodothalassiales</taxon>
        <taxon>Rhodothalassiaceae</taxon>
        <taxon>Rhodothalassium</taxon>
    </lineage>
</organism>
<name>A0A4R2PGC6_RHOSA</name>
<feature type="region of interest" description="Disordered" evidence="1">
    <location>
        <begin position="406"/>
        <end position="435"/>
    </location>
</feature>
<protein>
    <submittedName>
        <fullName evidence="3">Glycosyltransferase involved in cell wall biosynthesis</fullName>
    </submittedName>
</protein>
<evidence type="ECO:0000313" key="4">
    <source>
        <dbReference type="Proteomes" id="UP000295399"/>
    </source>
</evidence>
<proteinExistence type="predicted"/>
<dbReference type="CDD" id="cd03794">
    <property type="entry name" value="GT4_WbuB-like"/>
    <property type="match status" value="1"/>
</dbReference>
<dbReference type="InParanoid" id="A0A4R2PGC6"/>
<sequence length="435" mass="47353">MKILFITDNFPPEVNAPATRTLEHARAWVAAGHRVTVITCAPNFPHGRVFPGYRNRLYQTEEIDGIQVVRVWSYMTANAGFAKRVLDYLSFAFSAFFAGLFRRADVIVATSPQFFTTFTGCALSVLKRRPWVFELRDLWPESIAAVGAMKAGRAVRLLERIELFMYRHAAAVVALTPAFKRNLVARGIDPAKIAVVTNGVDRQAFPPRPRNDAVRRDLGLGDGFVIGYIGTMGMAHGLEFVVRAFARIDRPDLRLLLVGDGAARDAVARLAAELAPERIVVHPPVPKDRVAEMIAACDAALVPLKKSDTFKTVIPSKMFELGSMGKPILLGVEGQAREIVEAYDAGVCFEPENTLSFTAAVTTLADDPDRRAHHAAGAECLADAYSRPRLAAHMADVLAAVAARRPLPEPPRDADTAAAAPNEARPTPVAADKPL</sequence>
<feature type="compositionally biased region" description="Low complexity" evidence="1">
    <location>
        <begin position="416"/>
        <end position="428"/>
    </location>
</feature>
<dbReference type="FunCoup" id="A0A4R2PGC6">
    <property type="interactions" value="48"/>
</dbReference>
<reference evidence="3 4" key="1">
    <citation type="submission" date="2019-03" db="EMBL/GenBank/DDBJ databases">
        <title>Genomic Encyclopedia of Type Strains, Phase IV (KMG-IV): sequencing the most valuable type-strain genomes for metagenomic binning, comparative biology and taxonomic classification.</title>
        <authorList>
            <person name="Goeker M."/>
        </authorList>
    </citation>
    <scope>NUCLEOTIDE SEQUENCE [LARGE SCALE GENOMIC DNA]</scope>
    <source>
        <strain evidence="3 4">DSM 2132</strain>
    </source>
</reference>
<dbReference type="OrthoDB" id="185319at2"/>
<dbReference type="Pfam" id="PF13579">
    <property type="entry name" value="Glyco_trans_4_4"/>
    <property type="match status" value="1"/>
</dbReference>
<feature type="compositionally biased region" description="Basic and acidic residues" evidence="1">
    <location>
        <begin position="406"/>
        <end position="415"/>
    </location>
</feature>